<organism evidence="3 5">
    <name type="scientific">Chryseobacterium contaminans</name>
    <dbReference type="NCBI Taxonomy" id="1423959"/>
    <lineage>
        <taxon>Bacteria</taxon>
        <taxon>Pseudomonadati</taxon>
        <taxon>Bacteroidota</taxon>
        <taxon>Flavobacteriia</taxon>
        <taxon>Flavobacteriales</taxon>
        <taxon>Weeksellaceae</taxon>
        <taxon>Chryseobacterium group</taxon>
        <taxon>Chryseobacterium</taxon>
    </lineage>
</organism>
<evidence type="ECO:0000313" key="2">
    <source>
        <dbReference type="EMBL" id="OCA69881.1"/>
    </source>
</evidence>
<evidence type="ECO:0000313" key="5">
    <source>
        <dbReference type="Proteomes" id="UP000184069"/>
    </source>
</evidence>
<dbReference type="InterPro" id="IPR006626">
    <property type="entry name" value="PbH1"/>
</dbReference>
<evidence type="ECO:0000313" key="4">
    <source>
        <dbReference type="Proteomes" id="UP000093508"/>
    </source>
</evidence>
<dbReference type="OrthoDB" id="253409at2"/>
<proteinExistence type="predicted"/>
<evidence type="ECO:0000313" key="3">
    <source>
        <dbReference type="EMBL" id="SHL89606.1"/>
    </source>
</evidence>
<dbReference type="EMBL" id="MAYF01000356">
    <property type="protein sequence ID" value="OCA69881.1"/>
    <property type="molecule type" value="Genomic_DNA"/>
</dbReference>
<dbReference type="RefSeq" id="WP_066700207.1">
    <property type="nucleotide sequence ID" value="NZ_FRBM01000007.1"/>
</dbReference>
<dbReference type="Gene3D" id="2.160.20.10">
    <property type="entry name" value="Single-stranded right-handed beta-helix, Pectin lyase-like"/>
    <property type="match status" value="1"/>
</dbReference>
<reference evidence="3 5" key="2">
    <citation type="submission" date="2016-11" db="EMBL/GenBank/DDBJ databases">
        <authorList>
            <person name="Jaros S."/>
            <person name="Januszkiewicz K."/>
            <person name="Wedrychowicz H."/>
        </authorList>
    </citation>
    <scope>NUCLEOTIDE SEQUENCE [LARGE SCALE GENOMIC DNA]</scope>
    <source>
        <strain evidence="3 5">DSM 27621</strain>
    </source>
</reference>
<dbReference type="STRING" id="1423959.SAMN05444407_107131"/>
<feature type="transmembrane region" description="Helical" evidence="1">
    <location>
        <begin position="7"/>
        <end position="27"/>
    </location>
</feature>
<name>A0A1M7EDA4_9FLAO</name>
<reference evidence="2 4" key="1">
    <citation type="submission" date="2016-07" db="EMBL/GenBank/DDBJ databases">
        <authorList>
            <person name="Jeong J.-J."/>
            <person name="Kim D.W."/>
            <person name="Sang M.K."/>
            <person name="Choi I.-G."/>
            <person name="Kim K.D."/>
        </authorList>
    </citation>
    <scope>NUCLEOTIDE SEQUENCE [LARGE SCALE GENOMIC DNA]</scope>
    <source>
        <strain evidence="2 4">C-26</strain>
    </source>
</reference>
<dbReference type="InterPro" id="IPR012334">
    <property type="entry name" value="Pectin_lyas_fold"/>
</dbReference>
<dbReference type="EMBL" id="FRBM01000007">
    <property type="protein sequence ID" value="SHL89606.1"/>
    <property type="molecule type" value="Genomic_DNA"/>
</dbReference>
<dbReference type="InterPro" id="IPR011050">
    <property type="entry name" value="Pectin_lyase_fold/virulence"/>
</dbReference>
<accession>A0A1M7EDA4</accession>
<dbReference type="AlphaFoldDB" id="A0A1M7EDA4"/>
<evidence type="ECO:0008006" key="6">
    <source>
        <dbReference type="Google" id="ProtNLM"/>
    </source>
</evidence>
<keyword evidence="1" id="KW-0472">Membrane</keyword>
<dbReference type="SMART" id="SM00710">
    <property type="entry name" value="PbH1"/>
    <property type="match status" value="4"/>
</dbReference>
<keyword evidence="1" id="KW-0812">Transmembrane</keyword>
<protein>
    <recommendedName>
        <fullName evidence="6">Right handed beta helix region</fullName>
    </recommendedName>
</protein>
<dbReference type="Proteomes" id="UP000184069">
    <property type="component" value="Unassembled WGS sequence"/>
</dbReference>
<keyword evidence="4" id="KW-1185">Reference proteome</keyword>
<evidence type="ECO:0000256" key="1">
    <source>
        <dbReference type="SAM" id="Phobius"/>
    </source>
</evidence>
<gene>
    <name evidence="2" type="ORF">BBH99_03580</name>
    <name evidence="3" type="ORF">SAMN05444407_107131</name>
</gene>
<dbReference type="SUPFAM" id="SSF51126">
    <property type="entry name" value="Pectin lyase-like"/>
    <property type="match status" value="1"/>
</dbReference>
<keyword evidence="1" id="KW-1133">Transmembrane helix</keyword>
<dbReference type="Proteomes" id="UP000093508">
    <property type="component" value="Unassembled WGS sequence"/>
</dbReference>
<sequence length="379" mass="43674">MKSSINYKIIFFLFIVLPFNIFAQFLYKKIDEWLLPAIDKKAEIRKVRSSLFIKAKDLTDYLPKNFSKKGDVNYTKYLQKGIDNNKKIILPDFPVMIDFGGLRLSSNSEVLFQENSKLLLQPNSEELYGMIYMEGVENVKVYFANLVGDRDRHQGDKGEWGMGFFIRNSKNIKIYNPIISKMWGDGIYIGNLNNPSEKIEINFAVIDNNRRNGISIVAGENIFVKNSLIANTNGTIPQSGIDIEPNKPDDFIKNIFLENIITYNNADSGLIFALDNLQGNKLDRVKIDINRFKDYYSNKGIDFYVDRGYNKFLEPLKGAISIRNIQLFNNKFPIRNSYSTKSNIQIGFQNININNKKINTNNLDTFVQKIKNGEEQILK</sequence>